<evidence type="ECO:0000313" key="6">
    <source>
        <dbReference type="EMBL" id="KJH71401.1"/>
    </source>
</evidence>
<reference evidence="6 7" key="1">
    <citation type="submission" date="2015-02" db="EMBL/GenBank/DDBJ databases">
        <title>Draft genome of a novel marine cyanobacterium (Chroococcales) isolated from South Atlantic Ocean.</title>
        <authorList>
            <person name="Rigonato J."/>
            <person name="Alvarenga D.O."/>
            <person name="Branco L.H."/>
            <person name="Varani A.M."/>
            <person name="Brandini F.P."/>
            <person name="Fiore M.F."/>
        </authorList>
    </citation>
    <scope>NUCLEOTIDE SEQUENCE [LARGE SCALE GENOMIC DNA]</scope>
    <source>
        <strain evidence="6 7">CENA595</strain>
    </source>
</reference>
<dbReference type="Gene3D" id="3.40.190.10">
    <property type="entry name" value="Periplasmic binding protein-like II"/>
    <property type="match status" value="2"/>
</dbReference>
<gene>
    <name evidence="6" type="ORF">UH38_12660</name>
</gene>
<dbReference type="STRING" id="1618023.UH38_12660"/>
<keyword evidence="7" id="KW-1185">Reference proteome</keyword>
<dbReference type="Pfam" id="PF00126">
    <property type="entry name" value="HTH_1"/>
    <property type="match status" value="1"/>
</dbReference>
<dbReference type="InterPro" id="IPR000847">
    <property type="entry name" value="LysR_HTH_N"/>
</dbReference>
<sequence length="301" mass="34001">MELHDLRYFVAVAEDLHFGRAAQRLHLTQPALSRQIQALEAELDVQLFGRTKRSVQLTLAGQTFFEEAKQILRHTEQAIQTTKRVARGEVGRLRLSFTASALRSVLPEIVQVFRDRYPDVQLTMNERCTHDQLAAFHSHQVDVGFLYPPVDEKLLTLQPITEEVWIVALPKGHNLAKRKHLTLNMLANEAFILHPRQEGAAFYDRIVGLCEQAGFYPNVVQEVETSQTRVGLVAAGMGITFVPEHLQNVGDTAVIYRRLKGAAPKLQLAIARRRDNFSPIVQQFLHVVEELSQKSGKESVA</sequence>
<evidence type="ECO:0000256" key="3">
    <source>
        <dbReference type="ARBA" id="ARBA00023125"/>
    </source>
</evidence>
<evidence type="ECO:0000256" key="2">
    <source>
        <dbReference type="ARBA" id="ARBA00023015"/>
    </source>
</evidence>
<dbReference type="RefSeq" id="WP_045055025.1">
    <property type="nucleotide sequence ID" value="NZ_CAWMDP010000050.1"/>
</dbReference>
<evidence type="ECO:0000259" key="5">
    <source>
        <dbReference type="PROSITE" id="PS50931"/>
    </source>
</evidence>
<evidence type="ECO:0000256" key="1">
    <source>
        <dbReference type="ARBA" id="ARBA00009437"/>
    </source>
</evidence>
<evidence type="ECO:0000256" key="4">
    <source>
        <dbReference type="ARBA" id="ARBA00023163"/>
    </source>
</evidence>
<dbReference type="Gene3D" id="1.10.10.10">
    <property type="entry name" value="Winged helix-like DNA-binding domain superfamily/Winged helix DNA-binding domain"/>
    <property type="match status" value="1"/>
</dbReference>
<dbReference type="SUPFAM" id="SSF46785">
    <property type="entry name" value="Winged helix' DNA-binding domain"/>
    <property type="match status" value="1"/>
</dbReference>
<dbReference type="GO" id="GO:0003700">
    <property type="term" value="F:DNA-binding transcription factor activity"/>
    <property type="evidence" value="ECO:0007669"/>
    <property type="project" value="InterPro"/>
</dbReference>
<dbReference type="Pfam" id="PF03466">
    <property type="entry name" value="LysR_substrate"/>
    <property type="match status" value="1"/>
</dbReference>
<dbReference type="PROSITE" id="PS50931">
    <property type="entry name" value="HTH_LYSR"/>
    <property type="match status" value="1"/>
</dbReference>
<comment type="similarity">
    <text evidence="1">Belongs to the LysR transcriptional regulatory family.</text>
</comment>
<dbReference type="PANTHER" id="PTHR30346">
    <property type="entry name" value="TRANSCRIPTIONAL DUAL REGULATOR HCAR-RELATED"/>
    <property type="match status" value="1"/>
</dbReference>
<dbReference type="GO" id="GO:0032993">
    <property type="term" value="C:protein-DNA complex"/>
    <property type="evidence" value="ECO:0007669"/>
    <property type="project" value="TreeGrafter"/>
</dbReference>
<dbReference type="Proteomes" id="UP000032452">
    <property type="component" value="Unassembled WGS sequence"/>
</dbReference>
<dbReference type="OrthoDB" id="9803735at2"/>
<dbReference type="EMBL" id="JYON01000012">
    <property type="protein sequence ID" value="KJH71401.1"/>
    <property type="molecule type" value="Genomic_DNA"/>
</dbReference>
<organism evidence="6 7">
    <name type="scientific">Aliterella atlantica CENA595</name>
    <dbReference type="NCBI Taxonomy" id="1618023"/>
    <lineage>
        <taxon>Bacteria</taxon>
        <taxon>Bacillati</taxon>
        <taxon>Cyanobacteriota</taxon>
        <taxon>Cyanophyceae</taxon>
        <taxon>Chroococcidiopsidales</taxon>
        <taxon>Aliterellaceae</taxon>
        <taxon>Aliterella</taxon>
    </lineage>
</organism>
<dbReference type="SUPFAM" id="SSF53850">
    <property type="entry name" value="Periplasmic binding protein-like II"/>
    <property type="match status" value="1"/>
</dbReference>
<dbReference type="InterPro" id="IPR036388">
    <property type="entry name" value="WH-like_DNA-bd_sf"/>
</dbReference>
<comment type="caution">
    <text evidence="6">The sequence shown here is derived from an EMBL/GenBank/DDBJ whole genome shotgun (WGS) entry which is preliminary data.</text>
</comment>
<dbReference type="PANTHER" id="PTHR30346:SF0">
    <property type="entry name" value="HCA OPERON TRANSCRIPTIONAL ACTIVATOR HCAR"/>
    <property type="match status" value="1"/>
</dbReference>
<keyword evidence="4" id="KW-0804">Transcription</keyword>
<dbReference type="GO" id="GO:0003677">
    <property type="term" value="F:DNA binding"/>
    <property type="evidence" value="ECO:0007669"/>
    <property type="project" value="UniProtKB-KW"/>
</dbReference>
<keyword evidence="2" id="KW-0805">Transcription regulation</keyword>
<dbReference type="InterPro" id="IPR036390">
    <property type="entry name" value="WH_DNA-bd_sf"/>
</dbReference>
<feature type="domain" description="HTH lysR-type" evidence="5">
    <location>
        <begin position="1"/>
        <end position="58"/>
    </location>
</feature>
<evidence type="ECO:0000313" key="7">
    <source>
        <dbReference type="Proteomes" id="UP000032452"/>
    </source>
</evidence>
<accession>A0A0D8ZW03</accession>
<name>A0A0D8ZW03_9CYAN</name>
<dbReference type="PRINTS" id="PR00039">
    <property type="entry name" value="HTHLYSR"/>
</dbReference>
<dbReference type="FunFam" id="1.10.10.10:FF:000001">
    <property type="entry name" value="LysR family transcriptional regulator"/>
    <property type="match status" value="1"/>
</dbReference>
<proteinExistence type="inferred from homology"/>
<dbReference type="AlphaFoldDB" id="A0A0D8ZW03"/>
<protein>
    <submittedName>
        <fullName evidence="6">LysR family transcriptional regulator</fullName>
    </submittedName>
</protein>
<dbReference type="InterPro" id="IPR005119">
    <property type="entry name" value="LysR_subst-bd"/>
</dbReference>
<dbReference type="CDD" id="cd08414">
    <property type="entry name" value="PBP2_LTTR_aromatics_like"/>
    <property type="match status" value="1"/>
</dbReference>
<keyword evidence="3" id="KW-0238">DNA-binding</keyword>